<name>A0A6H5H637_9HEMI</name>
<evidence type="ECO:0000313" key="2">
    <source>
        <dbReference type="Proteomes" id="UP000479000"/>
    </source>
</evidence>
<organism evidence="1 2">
    <name type="scientific">Nesidiocoris tenuis</name>
    <dbReference type="NCBI Taxonomy" id="355587"/>
    <lineage>
        <taxon>Eukaryota</taxon>
        <taxon>Metazoa</taxon>
        <taxon>Ecdysozoa</taxon>
        <taxon>Arthropoda</taxon>
        <taxon>Hexapoda</taxon>
        <taxon>Insecta</taxon>
        <taxon>Pterygota</taxon>
        <taxon>Neoptera</taxon>
        <taxon>Paraneoptera</taxon>
        <taxon>Hemiptera</taxon>
        <taxon>Heteroptera</taxon>
        <taxon>Panheteroptera</taxon>
        <taxon>Cimicomorpha</taxon>
        <taxon>Miridae</taxon>
        <taxon>Dicyphina</taxon>
        <taxon>Nesidiocoris</taxon>
    </lineage>
</organism>
<evidence type="ECO:0000313" key="1">
    <source>
        <dbReference type="EMBL" id="CAB0010932.1"/>
    </source>
</evidence>
<dbReference type="AlphaFoldDB" id="A0A6H5H637"/>
<proteinExistence type="predicted"/>
<gene>
    <name evidence="1" type="ORF">NTEN_LOCUS15925</name>
</gene>
<keyword evidence="2" id="KW-1185">Reference proteome</keyword>
<sequence>MNSMYSMNKMYSMNNMCSLCSIYSMNSPCSMNSMYCMYSMNSMYSVRTRCRKQLRSAAHSHLSFGQSIVNLYGRQSGHHQYDRLETPSGAMLQNRI</sequence>
<accession>A0A6H5H637</accession>
<dbReference type="Proteomes" id="UP000479000">
    <property type="component" value="Unassembled WGS sequence"/>
</dbReference>
<dbReference type="EMBL" id="CADCXU010023470">
    <property type="protein sequence ID" value="CAB0010932.1"/>
    <property type="molecule type" value="Genomic_DNA"/>
</dbReference>
<reference evidence="1 2" key="1">
    <citation type="submission" date="2020-02" db="EMBL/GenBank/DDBJ databases">
        <authorList>
            <person name="Ferguson B K."/>
        </authorList>
    </citation>
    <scope>NUCLEOTIDE SEQUENCE [LARGE SCALE GENOMIC DNA]</scope>
</reference>
<protein>
    <submittedName>
        <fullName evidence="1">Uncharacterized protein</fullName>
    </submittedName>
</protein>